<gene>
    <name evidence="1" type="ORF">BECKFW1821C_GA0114237_106726</name>
</gene>
<proteinExistence type="predicted"/>
<accession>A0A450TYP8</accession>
<name>A0A450TYP8_9GAMM</name>
<protein>
    <submittedName>
        <fullName evidence="1">Uncharacterized protein</fullName>
    </submittedName>
</protein>
<dbReference type="EMBL" id="CAADFE010000067">
    <property type="protein sequence ID" value="VFJ74963.1"/>
    <property type="molecule type" value="Genomic_DNA"/>
</dbReference>
<evidence type="ECO:0000313" key="1">
    <source>
        <dbReference type="EMBL" id="VFJ74963.1"/>
    </source>
</evidence>
<reference evidence="1" key="1">
    <citation type="submission" date="2019-02" db="EMBL/GenBank/DDBJ databases">
        <authorList>
            <person name="Gruber-Vodicka R. H."/>
            <person name="Seah K. B. B."/>
        </authorList>
    </citation>
    <scope>NUCLEOTIDE SEQUENCE</scope>
    <source>
        <strain evidence="1">BECK_BZ131</strain>
    </source>
</reference>
<organism evidence="1">
    <name type="scientific">Candidatus Kentrum sp. FW</name>
    <dbReference type="NCBI Taxonomy" id="2126338"/>
    <lineage>
        <taxon>Bacteria</taxon>
        <taxon>Pseudomonadati</taxon>
        <taxon>Pseudomonadota</taxon>
        <taxon>Gammaproteobacteria</taxon>
        <taxon>Candidatus Kentrum</taxon>
    </lineage>
</organism>
<dbReference type="AlphaFoldDB" id="A0A450TYP8"/>
<sequence length="76" mass="8876">MQTVRISDDVAFLLRELTEREHISSANLIAQVVKSYRNKITKRDELKELFELYRKDMPRFTSSKASLQINETNGDS</sequence>